<reference evidence="2" key="1">
    <citation type="journal article" date="2024" name="Int. J. Syst. Evol. Microbiol.">
        <title>Turicibacter faecis sp. nov., isolated from faeces of heart failure mouse model.</title>
        <authorList>
            <person name="Imamura Y."/>
            <person name="Motooka D."/>
            <person name="Nakajima Y."/>
            <person name="Ito S."/>
            <person name="Kitakaze M."/>
            <person name="Iida T."/>
            <person name="Nakamura S."/>
        </authorList>
    </citation>
    <scope>NUCLEOTIDE SEQUENCE</scope>
    <source>
        <strain evidence="2">TC023</strain>
    </source>
</reference>
<keyword evidence="1" id="KW-0812">Transmembrane</keyword>
<keyword evidence="1" id="KW-0472">Membrane</keyword>
<evidence type="ECO:0000256" key="1">
    <source>
        <dbReference type="SAM" id="Phobius"/>
    </source>
</evidence>
<gene>
    <name evidence="2" type="ORF">T23_10080</name>
</gene>
<proteinExistence type="predicted"/>
<accession>A0ABN6ZBE9</accession>
<sequence length="55" mass="6289">MFILRAYDLIKNKEKRKEHQLTSYLAMTIKYSLVGVLAASSNTPLTHPNLKKPSE</sequence>
<organism evidence="2 3">
    <name type="scientific">Turicibacter faecis</name>
    <dbReference type="NCBI Taxonomy" id="2963365"/>
    <lineage>
        <taxon>Bacteria</taxon>
        <taxon>Bacillati</taxon>
        <taxon>Bacillota</taxon>
        <taxon>Erysipelotrichia</taxon>
        <taxon>Erysipelotrichales</taxon>
        <taxon>Turicibacteraceae</taxon>
        <taxon>Turicibacter</taxon>
    </lineage>
</organism>
<keyword evidence="3" id="KW-1185">Reference proteome</keyword>
<dbReference type="Proteomes" id="UP001432099">
    <property type="component" value="Chromosome"/>
</dbReference>
<name>A0ABN6ZBE9_9FIRM</name>
<evidence type="ECO:0008006" key="4">
    <source>
        <dbReference type="Google" id="ProtNLM"/>
    </source>
</evidence>
<evidence type="ECO:0000313" key="2">
    <source>
        <dbReference type="EMBL" id="BEH90906.1"/>
    </source>
</evidence>
<dbReference type="RefSeq" id="WP_338617999.1">
    <property type="nucleotide sequence ID" value="NZ_AP028127.1"/>
</dbReference>
<dbReference type="EMBL" id="AP028127">
    <property type="protein sequence ID" value="BEH90906.1"/>
    <property type="molecule type" value="Genomic_DNA"/>
</dbReference>
<protein>
    <recommendedName>
        <fullName evidence="4">Transposase</fullName>
    </recommendedName>
</protein>
<keyword evidence="1" id="KW-1133">Transmembrane helix</keyword>
<feature type="transmembrane region" description="Helical" evidence="1">
    <location>
        <begin position="21"/>
        <end position="40"/>
    </location>
</feature>
<evidence type="ECO:0000313" key="3">
    <source>
        <dbReference type="Proteomes" id="UP001432099"/>
    </source>
</evidence>